<feature type="binding site" evidence="6">
    <location>
        <begin position="771"/>
        <end position="778"/>
    </location>
    <ligand>
        <name>ATP</name>
        <dbReference type="ChEBI" id="CHEBI:30616"/>
    </ligand>
</feature>
<evidence type="ECO:0000256" key="5">
    <source>
        <dbReference type="ARBA" id="ARBA00023125"/>
    </source>
</evidence>
<accession>A0ABW0TPQ7</accession>
<keyword evidence="4 6" id="KW-0067">ATP-binding</keyword>
<evidence type="ECO:0000313" key="10">
    <source>
        <dbReference type="Proteomes" id="UP001596109"/>
    </source>
</evidence>
<comment type="caution">
    <text evidence="9">The sequence shown here is derived from an EMBL/GenBank/DDBJ whole genome shotgun (WGS) entry which is preliminary data.</text>
</comment>
<evidence type="ECO:0000256" key="6">
    <source>
        <dbReference type="PROSITE-ProRule" id="PRU00289"/>
    </source>
</evidence>
<dbReference type="InterPro" id="IPR041027">
    <property type="entry name" value="FtsK_alpha"/>
</dbReference>
<dbReference type="PANTHER" id="PTHR22683:SF42">
    <property type="entry name" value="DNA TRANSLOCASE SFTA"/>
    <property type="match status" value="1"/>
</dbReference>
<keyword evidence="10" id="KW-1185">Reference proteome</keyword>
<dbReference type="SMART" id="SM00382">
    <property type="entry name" value="AAA"/>
    <property type="match status" value="1"/>
</dbReference>
<dbReference type="InterPro" id="IPR018541">
    <property type="entry name" value="Ftsk_gamma"/>
</dbReference>
<feature type="region of interest" description="Disordered" evidence="7">
    <location>
        <begin position="58"/>
        <end position="93"/>
    </location>
</feature>
<feature type="domain" description="FtsK" evidence="8">
    <location>
        <begin position="754"/>
        <end position="946"/>
    </location>
</feature>
<protein>
    <submittedName>
        <fullName evidence="9">DNA translocase FtsK</fullName>
    </submittedName>
</protein>
<organism evidence="9 10">
    <name type="scientific">Sporosarcina soli</name>
    <dbReference type="NCBI Taxonomy" id="334736"/>
    <lineage>
        <taxon>Bacteria</taxon>
        <taxon>Bacillati</taxon>
        <taxon>Bacillota</taxon>
        <taxon>Bacilli</taxon>
        <taxon>Bacillales</taxon>
        <taxon>Caryophanaceae</taxon>
        <taxon>Sporosarcina</taxon>
    </lineage>
</organism>
<evidence type="ECO:0000256" key="7">
    <source>
        <dbReference type="SAM" id="MobiDB-lite"/>
    </source>
</evidence>
<name>A0ABW0TPQ7_9BACL</name>
<feature type="region of interest" description="Disordered" evidence="7">
    <location>
        <begin position="431"/>
        <end position="456"/>
    </location>
</feature>
<dbReference type="SUPFAM" id="SSF46785">
    <property type="entry name" value="Winged helix' DNA-binding domain"/>
    <property type="match status" value="1"/>
</dbReference>
<evidence type="ECO:0000313" key="9">
    <source>
        <dbReference type="EMBL" id="MFC5590435.1"/>
    </source>
</evidence>
<dbReference type="SUPFAM" id="SSF52540">
    <property type="entry name" value="P-loop containing nucleoside triphosphate hydrolases"/>
    <property type="match status" value="1"/>
</dbReference>
<dbReference type="PANTHER" id="PTHR22683">
    <property type="entry name" value="SPORULATION PROTEIN RELATED"/>
    <property type="match status" value="1"/>
</dbReference>
<dbReference type="InterPro" id="IPR003593">
    <property type="entry name" value="AAA+_ATPase"/>
</dbReference>
<proteinExistence type="inferred from homology"/>
<feature type="region of interest" description="Disordered" evidence="7">
    <location>
        <begin position="155"/>
        <end position="184"/>
    </location>
</feature>
<dbReference type="Pfam" id="PF17854">
    <property type="entry name" value="FtsK_alpha"/>
    <property type="match status" value="1"/>
</dbReference>
<dbReference type="Gene3D" id="3.30.980.40">
    <property type="match status" value="1"/>
</dbReference>
<dbReference type="InterPro" id="IPR036390">
    <property type="entry name" value="WH_DNA-bd_sf"/>
</dbReference>
<comment type="similarity">
    <text evidence="1">Belongs to the FtsK/SpoIIIE/SftA family.</text>
</comment>
<evidence type="ECO:0000259" key="8">
    <source>
        <dbReference type="PROSITE" id="PS50901"/>
    </source>
</evidence>
<dbReference type="Gene3D" id="3.40.50.300">
    <property type="entry name" value="P-loop containing nucleotide triphosphate hydrolases"/>
    <property type="match status" value="1"/>
</dbReference>
<feature type="compositionally biased region" description="Polar residues" evidence="7">
    <location>
        <begin position="162"/>
        <end position="171"/>
    </location>
</feature>
<dbReference type="RefSeq" id="WP_381436889.1">
    <property type="nucleotide sequence ID" value="NZ_JBHSNO010000008.1"/>
</dbReference>
<feature type="compositionally biased region" description="Acidic residues" evidence="7">
    <location>
        <begin position="443"/>
        <end position="454"/>
    </location>
</feature>
<dbReference type="Pfam" id="PF01580">
    <property type="entry name" value="FtsK_SpoIIIE"/>
    <property type="match status" value="1"/>
</dbReference>
<keyword evidence="5" id="KW-0238">DNA-binding</keyword>
<evidence type="ECO:0000256" key="4">
    <source>
        <dbReference type="ARBA" id="ARBA00022840"/>
    </source>
</evidence>
<keyword evidence="3" id="KW-0159">Chromosome partition</keyword>
<dbReference type="SMART" id="SM00843">
    <property type="entry name" value="Ftsk_gamma"/>
    <property type="match status" value="1"/>
</dbReference>
<dbReference type="PROSITE" id="PS50901">
    <property type="entry name" value="FTSK"/>
    <property type="match status" value="1"/>
</dbReference>
<feature type="region of interest" description="Disordered" evidence="7">
    <location>
        <begin position="301"/>
        <end position="321"/>
    </location>
</feature>
<keyword evidence="2 6" id="KW-0547">Nucleotide-binding</keyword>
<dbReference type="InterPro" id="IPR027417">
    <property type="entry name" value="P-loop_NTPase"/>
</dbReference>
<dbReference type="InterPro" id="IPR036388">
    <property type="entry name" value="WH-like_DNA-bd_sf"/>
</dbReference>
<dbReference type="CDD" id="cd01127">
    <property type="entry name" value="TrwB_TraG_TraD_VirD4"/>
    <property type="match status" value="1"/>
</dbReference>
<evidence type="ECO:0000256" key="1">
    <source>
        <dbReference type="ARBA" id="ARBA00006474"/>
    </source>
</evidence>
<gene>
    <name evidence="9" type="ORF">ACFPRA_16135</name>
</gene>
<dbReference type="InterPro" id="IPR050206">
    <property type="entry name" value="FtsK/SpoIIIE/SftA"/>
</dbReference>
<dbReference type="EMBL" id="JBHSNO010000008">
    <property type="protein sequence ID" value="MFC5590435.1"/>
    <property type="molecule type" value="Genomic_DNA"/>
</dbReference>
<dbReference type="Gene3D" id="1.10.10.10">
    <property type="entry name" value="Winged helix-like DNA-binding domain superfamily/Winged helix DNA-binding domain"/>
    <property type="match status" value="1"/>
</dbReference>
<dbReference type="InterPro" id="IPR002543">
    <property type="entry name" value="FtsK_dom"/>
</dbReference>
<reference evidence="10" key="1">
    <citation type="journal article" date="2019" name="Int. J. Syst. Evol. Microbiol.">
        <title>The Global Catalogue of Microorganisms (GCM) 10K type strain sequencing project: providing services to taxonomists for standard genome sequencing and annotation.</title>
        <authorList>
            <consortium name="The Broad Institute Genomics Platform"/>
            <consortium name="The Broad Institute Genome Sequencing Center for Infectious Disease"/>
            <person name="Wu L."/>
            <person name="Ma J."/>
        </authorList>
    </citation>
    <scope>NUCLEOTIDE SEQUENCE [LARGE SCALE GENOMIC DNA]</scope>
    <source>
        <strain evidence="10">CGMCC 4.1434</strain>
    </source>
</reference>
<evidence type="ECO:0000256" key="2">
    <source>
        <dbReference type="ARBA" id="ARBA00022741"/>
    </source>
</evidence>
<sequence length="1091" mass="123021">MSWFKKIMNRFIGPEEDTSTESVEQYDDEQVETVEKFERKQGPSFRFPIISDAEIYGWEDESTTKRASTKNDKDRKDTEDDYETKPLFENERWPGDSRPVNVYRVGDIKKYPISDEKEKEVFPLKADALPKESTAKKKTNPKYFSKTFIPSSVPSPIYGYTRPNNMMSNELKSQESKPAFPDSRERILEETSSVAIKEEQTSIYYDEELSLLTEQMDAKIPDEIETVGIVTEETVHPMDKLAEVPEQLNEIDLMEKVEEVKEKNQPEPSIFEEETVYSTPDFEEASEQSNEIEFQEAVEEKAEEQLAEYPVETPPASEDPLELMKEPLEIPGQMDEADSIEMAEEQLAEYPVETPPASEDPLELMKEPIEVPGQADEADSIEMAEEQLAEYSVETPPASEGPLELVKEPLEVPRQLDEAEFVSMEAVEEQMVEHPLVTSTPPEETEELMDDPTEVSERLEEIESMEMVEDERAEYAMEGPTSLEETFHFQDKPTRILEQLPETDTVDMVDELVEERAIESSISTEEISEPVIEPVVQEPEEKSEKIVPFNVLMLKSDKEKLQASQPSTIHALLERNEREENFFRANKETVEREVIQKETGSSFHAAASEVEETVEEEPYYAMPPMDFLIPPELHIEDSEWLESQSEKLEVALSHFSVQANVIEAVQGPTVTRFELTVGQGTKVSKVRNLTDDLKLALAAEDIRIQAPIPGRSSIGIEIPNRKTRAVRISEVISTEQFSASTSPMEAVLGLSLTGEPVTLDLRKMPHGMIAGATGSGKSVCINSILVSLLYKANPADLKLMLIDPKMVELAPFNGIPHLISPVITDVKAATAALKWAVAEMERRYELLAHAGVRDIERYNKLAMENRQFSLKMPYLLIVIDELADLMMMAPADVEVSISRIAQKARACGIHLIIATQRPSVDVITGTIKANIPTRIAFSVSSQIDSRTIIDTPGAERLLGKGDMLYIGNGQSSAVRLQGTFVTDDEIERIIEHVQNEAAPDYLFGQEELLATSIEEEETDPLFEDACIFVYEQGGASTSLLQRNFSIGYNRAAKLMDRMEKKGFISEQRGSKPRDVFLTESDIEKLTERPDY</sequence>
<dbReference type="Proteomes" id="UP001596109">
    <property type="component" value="Unassembled WGS sequence"/>
</dbReference>
<dbReference type="Pfam" id="PF09397">
    <property type="entry name" value="FtsK_gamma"/>
    <property type="match status" value="1"/>
</dbReference>
<evidence type="ECO:0000256" key="3">
    <source>
        <dbReference type="ARBA" id="ARBA00022829"/>
    </source>
</evidence>
<feature type="compositionally biased region" description="Basic and acidic residues" evidence="7">
    <location>
        <begin position="69"/>
        <end position="93"/>
    </location>
</feature>